<proteinExistence type="predicted"/>
<reference evidence="1" key="1">
    <citation type="journal article" date="2021" name="Proc. Natl. Acad. Sci. U.S.A.">
        <title>A Catalog of Tens of Thousands of Viruses from Human Metagenomes Reveals Hidden Associations with Chronic Diseases.</title>
        <authorList>
            <person name="Tisza M.J."/>
            <person name="Buck C.B."/>
        </authorList>
    </citation>
    <scope>NUCLEOTIDE SEQUENCE</scope>
    <source>
        <strain evidence="1">CteBs22</strain>
    </source>
</reference>
<accession>A0A8S5R1D7</accession>
<organism evidence="1">
    <name type="scientific">Myoviridae sp. cteBs22</name>
    <dbReference type="NCBI Taxonomy" id="2826675"/>
    <lineage>
        <taxon>Viruses</taxon>
        <taxon>Duplodnaviria</taxon>
        <taxon>Heunggongvirae</taxon>
        <taxon>Uroviricota</taxon>
        <taxon>Caudoviricetes</taxon>
    </lineage>
</organism>
<name>A0A8S5R1D7_9CAUD</name>
<sequence length="75" mass="8542">MRYKIEIDGDVLLDVLHWLENTGRYKDAVGIRDQYVRQHNQALKRLDAIGKSATSQKSASAEEALKVFSDFFGVK</sequence>
<protein>
    <submittedName>
        <fullName evidence="1">Uncharacterized protein</fullName>
    </submittedName>
</protein>
<evidence type="ECO:0000313" key="1">
    <source>
        <dbReference type="EMBL" id="DAE24797.1"/>
    </source>
</evidence>
<dbReference type="EMBL" id="BK015784">
    <property type="protein sequence ID" value="DAE24797.1"/>
    <property type="molecule type" value="Genomic_DNA"/>
</dbReference>